<dbReference type="Pfam" id="PF00144">
    <property type="entry name" value="Beta-lactamase"/>
    <property type="match status" value="1"/>
</dbReference>
<keyword evidence="5" id="KW-1185">Reference proteome</keyword>
<sequence length="398" mass="43280">MAAGAKNTNPSVSAACSGSLEASQSIPSALFEGPCARTDEELDNAFKALAADNLFSGAVLIAKDGRPLFQGAYGAASREYSIPNTVDTQFNLASAGKMFTAVSIAQLVEQGRLSYDDTIDKFLDETWLDPEIAKKITVSNLLSHTGGLSGYFNERYIESSRLLFREVKDFKPLVVDSALSFEPGSQWSYSNTGFLLLGAIIESVTGQDYPDYIKEHIFIPAGMTRTAPLDLDHINHGYAQGYARKPDRELPNGNPPKNPDYRTMVTVMAERTRLANSYNPIFTNNILDHVVRGGPGGGSFSTVLDMLSFLEALKRGDHVSKETVALLTSPKPMSPEYGYGMQLVDGAYGHSGGFLGISTMTLSYPDGYEMIVFSNIDWGSQVAIDKMLELAGYKPPKR</sequence>
<dbReference type="PANTHER" id="PTHR46825:SF11">
    <property type="entry name" value="PENICILLIN-BINDING PROTEIN 4"/>
    <property type="match status" value="1"/>
</dbReference>
<dbReference type="GO" id="GO:0016787">
    <property type="term" value="F:hydrolase activity"/>
    <property type="evidence" value="ECO:0007669"/>
    <property type="project" value="UniProtKB-KW"/>
</dbReference>
<evidence type="ECO:0000256" key="1">
    <source>
        <dbReference type="ARBA" id="ARBA00004370"/>
    </source>
</evidence>
<dbReference type="Gene3D" id="3.40.710.10">
    <property type="entry name" value="DD-peptidase/beta-lactamase superfamily"/>
    <property type="match status" value="1"/>
</dbReference>
<evidence type="ECO:0000256" key="2">
    <source>
        <dbReference type="ARBA" id="ARBA00023136"/>
    </source>
</evidence>
<keyword evidence="2" id="KW-0472">Membrane</keyword>
<dbReference type="EC" id="3.-.-.-" evidence="4"/>
<dbReference type="InterPro" id="IPR050491">
    <property type="entry name" value="AmpC-like"/>
</dbReference>
<gene>
    <name evidence="4" type="ORF">ACFMB1_11705</name>
</gene>
<evidence type="ECO:0000313" key="5">
    <source>
        <dbReference type="Proteomes" id="UP001596116"/>
    </source>
</evidence>
<dbReference type="RefSeq" id="WP_379882559.1">
    <property type="nucleotide sequence ID" value="NZ_JBHPON010000002.1"/>
</dbReference>
<evidence type="ECO:0000259" key="3">
    <source>
        <dbReference type="Pfam" id="PF00144"/>
    </source>
</evidence>
<comment type="caution">
    <text evidence="4">The sequence shown here is derived from an EMBL/GenBank/DDBJ whole genome shotgun (WGS) entry which is preliminary data.</text>
</comment>
<organism evidence="4 5">
    <name type="scientific">Hyphococcus aureus</name>
    <dbReference type="NCBI Taxonomy" id="2666033"/>
    <lineage>
        <taxon>Bacteria</taxon>
        <taxon>Pseudomonadati</taxon>
        <taxon>Pseudomonadota</taxon>
        <taxon>Alphaproteobacteria</taxon>
        <taxon>Parvularculales</taxon>
        <taxon>Parvularculaceae</taxon>
        <taxon>Hyphococcus</taxon>
    </lineage>
</organism>
<dbReference type="InterPro" id="IPR001466">
    <property type="entry name" value="Beta-lactam-related"/>
</dbReference>
<dbReference type="InterPro" id="IPR012338">
    <property type="entry name" value="Beta-lactam/transpept-like"/>
</dbReference>
<feature type="domain" description="Beta-lactamase-related" evidence="3">
    <location>
        <begin position="43"/>
        <end position="372"/>
    </location>
</feature>
<dbReference type="SUPFAM" id="SSF56601">
    <property type="entry name" value="beta-lactamase/transpeptidase-like"/>
    <property type="match status" value="1"/>
</dbReference>
<dbReference type="EMBL" id="JBHPON010000002">
    <property type="protein sequence ID" value="MFC6036211.1"/>
    <property type="molecule type" value="Genomic_DNA"/>
</dbReference>
<accession>A0ABW1KVR0</accession>
<protein>
    <submittedName>
        <fullName evidence="4">Serine hydrolase domain-containing protein</fullName>
        <ecNumber evidence="4">3.-.-.-</ecNumber>
    </submittedName>
</protein>
<dbReference type="Proteomes" id="UP001596116">
    <property type="component" value="Unassembled WGS sequence"/>
</dbReference>
<comment type="subcellular location">
    <subcellularLocation>
        <location evidence="1">Membrane</location>
    </subcellularLocation>
</comment>
<name>A0ABW1KVR0_9PROT</name>
<keyword evidence="4" id="KW-0378">Hydrolase</keyword>
<proteinExistence type="predicted"/>
<evidence type="ECO:0000313" key="4">
    <source>
        <dbReference type="EMBL" id="MFC6036211.1"/>
    </source>
</evidence>
<reference evidence="4 5" key="1">
    <citation type="submission" date="2024-09" db="EMBL/GenBank/DDBJ databases">
        <authorList>
            <person name="Zhang Z.-H."/>
        </authorList>
    </citation>
    <scope>NUCLEOTIDE SEQUENCE [LARGE SCALE GENOMIC DNA]</scope>
    <source>
        <strain evidence="4 5">HHTR114</strain>
    </source>
</reference>
<dbReference type="PANTHER" id="PTHR46825">
    <property type="entry name" value="D-ALANYL-D-ALANINE-CARBOXYPEPTIDASE/ENDOPEPTIDASE AMPH"/>
    <property type="match status" value="1"/>
</dbReference>